<keyword evidence="3" id="KW-1185">Reference proteome</keyword>
<name>A0A9N8V0X5_9GLOM</name>
<dbReference type="AlphaFoldDB" id="A0A9N8V0X5"/>
<comment type="caution">
    <text evidence="2">The sequence shown here is derived from an EMBL/GenBank/DDBJ whole genome shotgun (WGS) entry which is preliminary data.</text>
</comment>
<evidence type="ECO:0000313" key="2">
    <source>
        <dbReference type="EMBL" id="CAG8434239.1"/>
    </source>
</evidence>
<protein>
    <submittedName>
        <fullName evidence="2">3251_t:CDS:1</fullName>
    </submittedName>
</protein>
<dbReference type="InterPro" id="IPR029045">
    <property type="entry name" value="ClpP/crotonase-like_dom_sf"/>
</dbReference>
<dbReference type="Gene3D" id="3.90.226.10">
    <property type="entry name" value="2-enoyl-CoA Hydratase, Chain A, domain 1"/>
    <property type="match status" value="1"/>
</dbReference>
<dbReference type="PANTHER" id="PTHR11941">
    <property type="entry name" value="ENOYL-COA HYDRATASE-RELATED"/>
    <property type="match status" value="1"/>
</dbReference>
<dbReference type="GO" id="GO:0005739">
    <property type="term" value="C:mitochondrion"/>
    <property type="evidence" value="ECO:0007669"/>
    <property type="project" value="TreeGrafter"/>
</dbReference>
<dbReference type="EMBL" id="CAJVPK010000024">
    <property type="protein sequence ID" value="CAG8434239.1"/>
    <property type="molecule type" value="Genomic_DNA"/>
</dbReference>
<dbReference type="GO" id="GO:0006635">
    <property type="term" value="P:fatty acid beta-oxidation"/>
    <property type="evidence" value="ECO:0007669"/>
    <property type="project" value="TreeGrafter"/>
</dbReference>
<evidence type="ECO:0000256" key="1">
    <source>
        <dbReference type="ARBA" id="ARBA00023239"/>
    </source>
</evidence>
<dbReference type="Gene3D" id="1.10.12.10">
    <property type="entry name" value="Lyase 2-enoyl-coa Hydratase, Chain A, domain 2"/>
    <property type="match status" value="1"/>
</dbReference>
<dbReference type="CDD" id="cd06558">
    <property type="entry name" value="crotonase-like"/>
    <property type="match status" value="1"/>
</dbReference>
<dbReference type="SUPFAM" id="SSF52096">
    <property type="entry name" value="ClpP/crotonase"/>
    <property type="match status" value="1"/>
</dbReference>
<accession>A0A9N8V0X5</accession>
<organism evidence="2 3">
    <name type="scientific">Diversispora eburnea</name>
    <dbReference type="NCBI Taxonomy" id="1213867"/>
    <lineage>
        <taxon>Eukaryota</taxon>
        <taxon>Fungi</taxon>
        <taxon>Fungi incertae sedis</taxon>
        <taxon>Mucoromycota</taxon>
        <taxon>Glomeromycotina</taxon>
        <taxon>Glomeromycetes</taxon>
        <taxon>Diversisporales</taxon>
        <taxon>Diversisporaceae</taxon>
        <taxon>Diversispora</taxon>
    </lineage>
</organism>
<dbReference type="Pfam" id="PF00378">
    <property type="entry name" value="ECH_1"/>
    <property type="match status" value="1"/>
</dbReference>
<dbReference type="FunFam" id="3.90.226.10:FF:000019">
    <property type="entry name" value="Enoyl-CoA hydratase, mitochondrial"/>
    <property type="match status" value="1"/>
</dbReference>
<proteinExistence type="predicted"/>
<dbReference type="Proteomes" id="UP000789706">
    <property type="component" value="Unassembled WGS sequence"/>
</dbReference>
<dbReference type="InterPro" id="IPR014748">
    <property type="entry name" value="Enoyl-CoA_hydra_C"/>
</dbReference>
<dbReference type="GO" id="GO:0016829">
    <property type="term" value="F:lyase activity"/>
    <property type="evidence" value="ECO:0007669"/>
    <property type="project" value="UniProtKB-KW"/>
</dbReference>
<gene>
    <name evidence="2" type="ORF">DEBURN_LOCUS673</name>
</gene>
<sequence length="274" mass="30109">MFTSFVSTLSQTRLIVPNVPNAYFGTLLMIHDTSSDESSSKHKYILTECHDKVRLIILNRPKELNALSTDLFHELNDVLEKFDNDPNVGAIVITGSERAFSGSGADIKEMFDKSFAQVYKTNFLGNWGKINEIRKPTIAALGGGCELAMSCDIIYAGENAKFGQPEIKLGVIPGAGGTQRLTRAIGKSKAMEIILSGRNFTAQEAEKWGLVSKVLPVDKVIGEAIKLGQEIASFSQPSIQAAKESINQEDYSTRDQKEGMEAFLKKRAAIWTNE</sequence>
<keyword evidence="1" id="KW-0456">Lyase</keyword>
<dbReference type="OrthoDB" id="2018133at2759"/>
<dbReference type="PANTHER" id="PTHR11941:SF54">
    <property type="entry name" value="ENOYL-COA HYDRATASE, MITOCHONDRIAL"/>
    <property type="match status" value="1"/>
</dbReference>
<reference evidence="2" key="1">
    <citation type="submission" date="2021-06" db="EMBL/GenBank/DDBJ databases">
        <authorList>
            <person name="Kallberg Y."/>
            <person name="Tangrot J."/>
            <person name="Rosling A."/>
        </authorList>
    </citation>
    <scope>NUCLEOTIDE SEQUENCE</scope>
    <source>
        <strain evidence="2">AZ414A</strain>
    </source>
</reference>
<dbReference type="InterPro" id="IPR001753">
    <property type="entry name" value="Enoyl-CoA_hydra/iso"/>
</dbReference>
<evidence type="ECO:0000313" key="3">
    <source>
        <dbReference type="Proteomes" id="UP000789706"/>
    </source>
</evidence>